<accession>A0A448WU23</accession>
<evidence type="ECO:0000256" key="1">
    <source>
        <dbReference type="SAM" id="Phobius"/>
    </source>
</evidence>
<evidence type="ECO:0000313" key="2">
    <source>
        <dbReference type="EMBL" id="VEL20318.1"/>
    </source>
</evidence>
<keyword evidence="1" id="KW-0472">Membrane</keyword>
<reference evidence="2" key="1">
    <citation type="submission" date="2018-11" db="EMBL/GenBank/DDBJ databases">
        <authorList>
            <consortium name="Pathogen Informatics"/>
        </authorList>
    </citation>
    <scope>NUCLEOTIDE SEQUENCE</scope>
</reference>
<protein>
    <submittedName>
        <fullName evidence="2">Uncharacterized protein</fullName>
    </submittedName>
</protein>
<evidence type="ECO:0000313" key="3">
    <source>
        <dbReference type="Proteomes" id="UP000784294"/>
    </source>
</evidence>
<gene>
    <name evidence="2" type="ORF">PXEA_LOCUS13758</name>
</gene>
<proteinExistence type="predicted"/>
<comment type="caution">
    <text evidence="2">The sequence shown here is derived from an EMBL/GenBank/DDBJ whole genome shotgun (WGS) entry which is preliminary data.</text>
</comment>
<dbReference type="EMBL" id="CAAALY010045903">
    <property type="protein sequence ID" value="VEL20318.1"/>
    <property type="molecule type" value="Genomic_DNA"/>
</dbReference>
<dbReference type="AlphaFoldDB" id="A0A448WU23"/>
<feature type="transmembrane region" description="Helical" evidence="1">
    <location>
        <begin position="39"/>
        <end position="63"/>
    </location>
</feature>
<dbReference type="Proteomes" id="UP000784294">
    <property type="component" value="Unassembled WGS sequence"/>
</dbReference>
<keyword evidence="1" id="KW-1133">Transmembrane helix</keyword>
<keyword evidence="1" id="KW-0812">Transmembrane</keyword>
<organism evidence="2 3">
    <name type="scientific">Protopolystoma xenopodis</name>
    <dbReference type="NCBI Taxonomy" id="117903"/>
    <lineage>
        <taxon>Eukaryota</taxon>
        <taxon>Metazoa</taxon>
        <taxon>Spiralia</taxon>
        <taxon>Lophotrochozoa</taxon>
        <taxon>Platyhelminthes</taxon>
        <taxon>Monogenea</taxon>
        <taxon>Polyopisthocotylea</taxon>
        <taxon>Polystomatidea</taxon>
        <taxon>Polystomatidae</taxon>
        <taxon>Protopolystoma</taxon>
    </lineage>
</organism>
<keyword evidence="3" id="KW-1185">Reference proteome</keyword>
<name>A0A448WU23_9PLAT</name>
<sequence>MEIRWKVVDLLYHKLMEECFYDLTSGSNYKASLDYHIGLWWYGPRLLLASSFFWTASVILLFTSETRRAYWQMASAGGTIKAKHYRASRALKYRGWRQIICFTFVWMPGQ</sequence>